<dbReference type="Pfam" id="PF00534">
    <property type="entry name" value="Glycos_transf_1"/>
    <property type="match status" value="1"/>
</dbReference>
<gene>
    <name evidence="4" type="ORF">I5M07_02810</name>
</gene>
<keyword evidence="5" id="KW-1185">Reference proteome</keyword>
<evidence type="ECO:0000256" key="1">
    <source>
        <dbReference type="SAM" id="Phobius"/>
    </source>
</evidence>
<feature type="domain" description="Glycosyltransferase subfamily 4-like N-terminal" evidence="3">
    <location>
        <begin position="20"/>
        <end position="178"/>
    </location>
</feature>
<keyword evidence="1" id="KW-0472">Membrane</keyword>
<dbReference type="Proteomes" id="UP000609172">
    <property type="component" value="Unassembled WGS sequence"/>
</dbReference>
<feature type="domain" description="Glycosyl transferase family 1" evidence="2">
    <location>
        <begin position="206"/>
        <end position="348"/>
    </location>
</feature>
<reference evidence="4" key="1">
    <citation type="submission" date="2020-12" db="EMBL/GenBank/DDBJ databases">
        <title>Bacterial novel species Flavobacterium sp. SE-1-e isolated from soil.</title>
        <authorList>
            <person name="Jung H.-Y."/>
        </authorList>
    </citation>
    <scope>NUCLEOTIDE SEQUENCE</scope>
    <source>
        <strain evidence="4">SE-1-e</strain>
    </source>
</reference>
<dbReference type="RefSeq" id="WP_200104669.1">
    <property type="nucleotide sequence ID" value="NZ_JAEHFV010000001.1"/>
</dbReference>
<sequence length="370" mass="42670">MSSLDKTHKIFLLADQLSKGGAERSAAFLSKYLASKNIVVKIMVNNDEIEYEYAGEVLNLGKIRANNTNYFNKFRRLYIFYKFIKSNRFDYIIDFRMKRFDYQEFLFAVLLFKSKLIVTIHSYMISYYFPQNKFLAKRIYKKAYKIVTVATKINSKIISDYNYDSTQIQTIYNPIDLEYITIWSNVPLEIEYDYIIGIGSMGHANVKQFDKLIESYLNSILPERGIKLMILGDGVLKKKLEAKVEKLNRSNDVVFTGFVDNPYKFMKNAKFMVLASKFEGFPMVLIETLACGTPVVAFDCFSGPSEIISQGKNGLLVENQNFEKLTEAINTMVSDKELYHVCQQNSKNSVAQFSLEAIGKEWLNLMGLNI</sequence>
<protein>
    <submittedName>
        <fullName evidence="4">Glycosyltransferase</fullName>
    </submittedName>
</protein>
<dbReference type="InterPro" id="IPR028098">
    <property type="entry name" value="Glyco_trans_4-like_N"/>
</dbReference>
<dbReference type="Gene3D" id="3.40.50.2000">
    <property type="entry name" value="Glycogen Phosphorylase B"/>
    <property type="match status" value="2"/>
</dbReference>
<dbReference type="GO" id="GO:0016757">
    <property type="term" value="F:glycosyltransferase activity"/>
    <property type="evidence" value="ECO:0007669"/>
    <property type="project" value="InterPro"/>
</dbReference>
<dbReference type="SUPFAM" id="SSF53756">
    <property type="entry name" value="UDP-Glycosyltransferase/glycogen phosphorylase"/>
    <property type="match status" value="1"/>
</dbReference>
<dbReference type="PANTHER" id="PTHR12526:SF630">
    <property type="entry name" value="GLYCOSYLTRANSFERASE"/>
    <property type="match status" value="1"/>
</dbReference>
<evidence type="ECO:0000259" key="2">
    <source>
        <dbReference type="Pfam" id="PF00534"/>
    </source>
</evidence>
<keyword evidence="1" id="KW-0812">Transmembrane</keyword>
<feature type="transmembrane region" description="Helical" evidence="1">
    <location>
        <begin position="105"/>
        <end position="129"/>
    </location>
</feature>
<dbReference type="Pfam" id="PF13439">
    <property type="entry name" value="Glyco_transf_4"/>
    <property type="match status" value="1"/>
</dbReference>
<comment type="caution">
    <text evidence="4">The sequence shown here is derived from an EMBL/GenBank/DDBJ whole genome shotgun (WGS) entry which is preliminary data.</text>
</comment>
<dbReference type="EMBL" id="JAEHFV010000001">
    <property type="protein sequence ID" value="MBK0368753.1"/>
    <property type="molecule type" value="Genomic_DNA"/>
</dbReference>
<accession>A0A934PKU0</accession>
<organism evidence="4 5">
    <name type="scientific">Flavobacterium agrisoli</name>
    <dbReference type="NCBI Taxonomy" id="2793066"/>
    <lineage>
        <taxon>Bacteria</taxon>
        <taxon>Pseudomonadati</taxon>
        <taxon>Bacteroidota</taxon>
        <taxon>Flavobacteriia</taxon>
        <taxon>Flavobacteriales</taxon>
        <taxon>Flavobacteriaceae</taxon>
        <taxon>Flavobacterium</taxon>
    </lineage>
</organism>
<name>A0A934PKU0_9FLAO</name>
<dbReference type="AlphaFoldDB" id="A0A934PKU0"/>
<evidence type="ECO:0000313" key="5">
    <source>
        <dbReference type="Proteomes" id="UP000609172"/>
    </source>
</evidence>
<dbReference type="InterPro" id="IPR001296">
    <property type="entry name" value="Glyco_trans_1"/>
</dbReference>
<dbReference type="CDD" id="cd03811">
    <property type="entry name" value="GT4_GT28_WabH-like"/>
    <property type="match status" value="1"/>
</dbReference>
<keyword evidence="1" id="KW-1133">Transmembrane helix</keyword>
<dbReference type="PANTHER" id="PTHR12526">
    <property type="entry name" value="GLYCOSYLTRANSFERASE"/>
    <property type="match status" value="1"/>
</dbReference>
<evidence type="ECO:0000313" key="4">
    <source>
        <dbReference type="EMBL" id="MBK0368753.1"/>
    </source>
</evidence>
<proteinExistence type="predicted"/>
<evidence type="ECO:0000259" key="3">
    <source>
        <dbReference type="Pfam" id="PF13439"/>
    </source>
</evidence>